<name>A0A844QHF8_9HYPH</name>
<evidence type="ECO:0000256" key="4">
    <source>
        <dbReference type="ARBA" id="ARBA00022519"/>
    </source>
</evidence>
<comment type="function">
    <text evidence="9">Part of the tripartite ATP-independent periplasmic (TRAP) transport system.</text>
</comment>
<feature type="transmembrane region" description="Helical" evidence="9">
    <location>
        <begin position="12"/>
        <end position="33"/>
    </location>
</feature>
<evidence type="ECO:0000259" key="10">
    <source>
        <dbReference type="Pfam" id="PF04290"/>
    </source>
</evidence>
<evidence type="ECO:0000256" key="3">
    <source>
        <dbReference type="ARBA" id="ARBA00022475"/>
    </source>
</evidence>
<comment type="subcellular location">
    <subcellularLocation>
        <location evidence="1 9">Cell inner membrane</location>
        <topology evidence="1 9">Multi-pass membrane protein</topology>
    </subcellularLocation>
</comment>
<keyword evidence="2 9" id="KW-0813">Transport</keyword>
<reference evidence="11 12" key="1">
    <citation type="submission" date="2019-12" db="EMBL/GenBank/DDBJ databases">
        <title>Nitratireductor arenosus sp. nov., Isolated from sea sand, Jeju island, South Korea.</title>
        <authorList>
            <person name="Kim W."/>
        </authorList>
    </citation>
    <scope>NUCLEOTIDE SEQUENCE [LARGE SCALE GENOMIC DNA]</scope>
    <source>
        <strain evidence="11 12">CAU 1489</strain>
    </source>
</reference>
<organism evidence="11 12">
    <name type="scientific">Nitratireductor arenosus</name>
    <dbReference type="NCBI Taxonomy" id="2682096"/>
    <lineage>
        <taxon>Bacteria</taxon>
        <taxon>Pseudomonadati</taxon>
        <taxon>Pseudomonadota</taxon>
        <taxon>Alphaproteobacteria</taxon>
        <taxon>Hyphomicrobiales</taxon>
        <taxon>Phyllobacteriaceae</taxon>
        <taxon>Nitratireductor</taxon>
    </lineage>
</organism>
<evidence type="ECO:0000256" key="5">
    <source>
        <dbReference type="ARBA" id="ARBA00022692"/>
    </source>
</evidence>
<dbReference type="PANTHER" id="PTHR35011">
    <property type="entry name" value="2,3-DIKETO-L-GULONATE TRAP TRANSPORTER SMALL PERMEASE PROTEIN YIAM"/>
    <property type="match status" value="1"/>
</dbReference>
<accession>A0A844QHF8</accession>
<comment type="similarity">
    <text evidence="8 9">Belongs to the TRAP transporter small permease family.</text>
</comment>
<evidence type="ECO:0000313" key="11">
    <source>
        <dbReference type="EMBL" id="MVA98597.1"/>
    </source>
</evidence>
<dbReference type="EMBL" id="WPHG01000003">
    <property type="protein sequence ID" value="MVA98597.1"/>
    <property type="molecule type" value="Genomic_DNA"/>
</dbReference>
<feature type="transmembrane region" description="Helical" evidence="9">
    <location>
        <begin position="92"/>
        <end position="110"/>
    </location>
</feature>
<dbReference type="GO" id="GO:0015740">
    <property type="term" value="P:C4-dicarboxylate transport"/>
    <property type="evidence" value="ECO:0007669"/>
    <property type="project" value="TreeGrafter"/>
</dbReference>
<evidence type="ECO:0000256" key="8">
    <source>
        <dbReference type="ARBA" id="ARBA00038436"/>
    </source>
</evidence>
<comment type="subunit">
    <text evidence="9">The complex comprises the extracytoplasmic solute receptor protein and the two transmembrane proteins.</text>
</comment>
<keyword evidence="3" id="KW-1003">Cell membrane</keyword>
<feature type="domain" description="Tripartite ATP-independent periplasmic transporters DctQ component" evidence="10">
    <location>
        <begin position="23"/>
        <end position="155"/>
    </location>
</feature>
<keyword evidence="6 9" id="KW-1133">Transmembrane helix</keyword>
<keyword evidence="4 9" id="KW-0997">Cell inner membrane</keyword>
<dbReference type="GO" id="GO:0005886">
    <property type="term" value="C:plasma membrane"/>
    <property type="evidence" value="ECO:0007669"/>
    <property type="project" value="UniProtKB-SubCell"/>
</dbReference>
<evidence type="ECO:0000256" key="6">
    <source>
        <dbReference type="ARBA" id="ARBA00022989"/>
    </source>
</evidence>
<keyword evidence="5 9" id="KW-0812">Transmembrane</keyword>
<keyword evidence="7 9" id="KW-0472">Membrane</keyword>
<evidence type="ECO:0000256" key="7">
    <source>
        <dbReference type="ARBA" id="ARBA00023136"/>
    </source>
</evidence>
<gene>
    <name evidence="11" type="ORF">GN330_15220</name>
</gene>
<proteinExistence type="inferred from homology"/>
<evidence type="ECO:0000256" key="9">
    <source>
        <dbReference type="RuleBase" id="RU369079"/>
    </source>
</evidence>
<keyword evidence="12" id="KW-1185">Reference proteome</keyword>
<evidence type="ECO:0000256" key="2">
    <source>
        <dbReference type="ARBA" id="ARBA00022448"/>
    </source>
</evidence>
<comment type="caution">
    <text evidence="11">The sequence shown here is derived from an EMBL/GenBank/DDBJ whole genome shotgun (WGS) entry which is preliminary data.</text>
</comment>
<evidence type="ECO:0000256" key="1">
    <source>
        <dbReference type="ARBA" id="ARBA00004429"/>
    </source>
</evidence>
<dbReference type="GO" id="GO:0022857">
    <property type="term" value="F:transmembrane transporter activity"/>
    <property type="evidence" value="ECO:0007669"/>
    <property type="project" value="UniProtKB-UniRule"/>
</dbReference>
<sequence>MQKALSILRGVERILLVTIFLAMVGLYFVNVVVRASGSMLASDLAWIEEAVRLMNIYLVFLALGLALEYGRHVAVDTWRDGIGRALHLPVRRIIDATGLVFCVYLVWLGYKMSGFVFATDQRSPTLGLPMGWIYVAPMIGFSLLALRFLLSLLGGIDRFDTQAADEA</sequence>
<feature type="transmembrane region" description="Helical" evidence="9">
    <location>
        <begin position="130"/>
        <end position="150"/>
    </location>
</feature>
<evidence type="ECO:0000313" key="12">
    <source>
        <dbReference type="Proteomes" id="UP000463224"/>
    </source>
</evidence>
<dbReference type="Proteomes" id="UP000463224">
    <property type="component" value="Unassembled WGS sequence"/>
</dbReference>
<dbReference type="InterPro" id="IPR055348">
    <property type="entry name" value="DctQ"/>
</dbReference>
<dbReference type="Pfam" id="PF04290">
    <property type="entry name" value="DctQ"/>
    <property type="match status" value="1"/>
</dbReference>
<protein>
    <recommendedName>
        <fullName evidence="9">TRAP transporter small permease protein</fullName>
    </recommendedName>
</protein>
<dbReference type="InterPro" id="IPR007387">
    <property type="entry name" value="TRAP_DctQ"/>
</dbReference>
<feature type="transmembrane region" description="Helical" evidence="9">
    <location>
        <begin position="53"/>
        <end position="71"/>
    </location>
</feature>
<dbReference type="AlphaFoldDB" id="A0A844QHF8"/>
<dbReference type="PANTHER" id="PTHR35011:SF2">
    <property type="entry name" value="2,3-DIKETO-L-GULONATE TRAP TRANSPORTER SMALL PERMEASE PROTEIN YIAM"/>
    <property type="match status" value="1"/>
</dbReference>
<dbReference type="RefSeq" id="WP_156713512.1">
    <property type="nucleotide sequence ID" value="NZ_WPHG01000003.1"/>
</dbReference>